<dbReference type="AlphaFoldDB" id="A0AA35ZAK1"/>
<reference evidence="2" key="1">
    <citation type="submission" date="2023-04" db="EMBL/GenBank/DDBJ databases">
        <authorList>
            <person name="Vijverberg K."/>
            <person name="Xiong W."/>
            <person name="Schranz E."/>
        </authorList>
    </citation>
    <scope>NUCLEOTIDE SEQUENCE</scope>
</reference>
<keyword evidence="1" id="KW-0175">Coiled coil</keyword>
<evidence type="ECO:0000256" key="1">
    <source>
        <dbReference type="SAM" id="Coils"/>
    </source>
</evidence>
<organism evidence="2 3">
    <name type="scientific">Lactuca saligna</name>
    <name type="common">Willowleaf lettuce</name>
    <dbReference type="NCBI Taxonomy" id="75948"/>
    <lineage>
        <taxon>Eukaryota</taxon>
        <taxon>Viridiplantae</taxon>
        <taxon>Streptophyta</taxon>
        <taxon>Embryophyta</taxon>
        <taxon>Tracheophyta</taxon>
        <taxon>Spermatophyta</taxon>
        <taxon>Magnoliopsida</taxon>
        <taxon>eudicotyledons</taxon>
        <taxon>Gunneridae</taxon>
        <taxon>Pentapetalae</taxon>
        <taxon>asterids</taxon>
        <taxon>campanulids</taxon>
        <taxon>Asterales</taxon>
        <taxon>Asteraceae</taxon>
        <taxon>Cichorioideae</taxon>
        <taxon>Cichorieae</taxon>
        <taxon>Lactucinae</taxon>
        <taxon>Lactuca</taxon>
    </lineage>
</organism>
<gene>
    <name evidence="2" type="ORF">LSALG_LOCUS28269</name>
</gene>
<name>A0AA35ZAK1_LACSI</name>
<evidence type="ECO:0000313" key="2">
    <source>
        <dbReference type="EMBL" id="CAI9289004.1"/>
    </source>
</evidence>
<feature type="coiled-coil region" evidence="1">
    <location>
        <begin position="19"/>
        <end position="60"/>
    </location>
</feature>
<dbReference type="Proteomes" id="UP001177003">
    <property type="component" value="Chromosome 6"/>
</dbReference>
<proteinExistence type="predicted"/>
<protein>
    <submittedName>
        <fullName evidence="2">Uncharacterized protein</fullName>
    </submittedName>
</protein>
<evidence type="ECO:0000313" key="3">
    <source>
        <dbReference type="Proteomes" id="UP001177003"/>
    </source>
</evidence>
<keyword evidence="3" id="KW-1185">Reference proteome</keyword>
<accession>A0AA35ZAK1</accession>
<sequence>MSNSIRYAAAQVANLDGSVECFSQRIEALVEENNVLEGRVEEQHRKLEAEELRRKAVEDDVMLLLYKGVVRVVDKVVERVEFSLEVRRMKVTYIVSNVEGGKQVVRKQVVGGKFDSGESTSTLELTQAMQASVKAFMEMEFTSYFHLCELDLGGLYQLCNDPEVEDVASEHDPSKVGTYFDSLGK</sequence>
<dbReference type="EMBL" id="OX465082">
    <property type="protein sequence ID" value="CAI9289004.1"/>
    <property type="molecule type" value="Genomic_DNA"/>
</dbReference>